<dbReference type="AlphaFoldDB" id="A0A0W8G9A8"/>
<reference evidence="2" key="1">
    <citation type="journal article" date="2015" name="Proc. Natl. Acad. Sci. U.S.A.">
        <title>Networks of energetic and metabolic interactions define dynamics in microbial communities.</title>
        <authorList>
            <person name="Embree M."/>
            <person name="Liu J.K."/>
            <person name="Al-Bassam M.M."/>
            <person name="Zengler K."/>
        </authorList>
    </citation>
    <scope>NUCLEOTIDE SEQUENCE</scope>
</reference>
<feature type="compositionally biased region" description="Basic and acidic residues" evidence="1">
    <location>
        <begin position="29"/>
        <end position="46"/>
    </location>
</feature>
<feature type="compositionally biased region" description="Basic and acidic residues" evidence="1">
    <location>
        <begin position="1"/>
        <end position="11"/>
    </location>
</feature>
<accession>A0A0W8G9A8</accession>
<gene>
    <name evidence="2" type="ORF">ASZ90_000395</name>
</gene>
<name>A0A0W8G9A8_9ZZZZ</name>
<comment type="caution">
    <text evidence="2">The sequence shown here is derived from an EMBL/GenBank/DDBJ whole genome shotgun (WGS) entry which is preliminary data.</text>
</comment>
<organism evidence="2">
    <name type="scientific">hydrocarbon metagenome</name>
    <dbReference type="NCBI Taxonomy" id="938273"/>
    <lineage>
        <taxon>unclassified sequences</taxon>
        <taxon>metagenomes</taxon>
        <taxon>ecological metagenomes</taxon>
    </lineage>
</organism>
<sequence length="57" mass="5984">MRLHGRGDSRPRAAPLDRFCECGRQGGTMDKKTAGRPAVGKEEDRASAISPGPAACS</sequence>
<protein>
    <submittedName>
        <fullName evidence="2">Uncharacterized protein</fullName>
    </submittedName>
</protein>
<dbReference type="EMBL" id="LNQE01000047">
    <property type="protein sequence ID" value="KUG29709.1"/>
    <property type="molecule type" value="Genomic_DNA"/>
</dbReference>
<feature type="region of interest" description="Disordered" evidence="1">
    <location>
        <begin position="1"/>
        <end position="57"/>
    </location>
</feature>
<evidence type="ECO:0000313" key="2">
    <source>
        <dbReference type="EMBL" id="KUG29709.1"/>
    </source>
</evidence>
<proteinExistence type="predicted"/>
<evidence type="ECO:0000256" key="1">
    <source>
        <dbReference type="SAM" id="MobiDB-lite"/>
    </source>
</evidence>